<proteinExistence type="predicted"/>
<evidence type="ECO:0000259" key="1">
    <source>
        <dbReference type="Pfam" id="PF14372"/>
    </source>
</evidence>
<comment type="caution">
    <text evidence="2">The sequence shown here is derived from an EMBL/GenBank/DDBJ whole genome shotgun (WGS) entry which is preliminary data.</text>
</comment>
<dbReference type="Pfam" id="PF14372">
    <property type="entry name" value="hAT-like_RNase-H"/>
    <property type="match status" value="1"/>
</dbReference>
<reference evidence="3" key="1">
    <citation type="submission" date="2016-04" db="EMBL/GenBank/DDBJ databases">
        <title>Cephalotus genome sequencing.</title>
        <authorList>
            <person name="Fukushima K."/>
            <person name="Hasebe M."/>
            <person name="Fang X."/>
        </authorList>
    </citation>
    <scope>NUCLEOTIDE SEQUENCE [LARGE SCALE GENOMIC DNA]</scope>
    <source>
        <strain evidence="3">cv. St1</strain>
    </source>
</reference>
<evidence type="ECO:0000313" key="2">
    <source>
        <dbReference type="EMBL" id="GAV77217.1"/>
    </source>
</evidence>
<dbReference type="InParanoid" id="A0A1Q3CAF4"/>
<keyword evidence="3" id="KW-1185">Reference proteome</keyword>
<gene>
    <name evidence="2" type="ORF">CFOL_v3_20688</name>
</gene>
<evidence type="ECO:0000313" key="3">
    <source>
        <dbReference type="Proteomes" id="UP000187406"/>
    </source>
</evidence>
<accession>A0A1Q3CAF4</accession>
<dbReference type="InterPro" id="IPR025525">
    <property type="entry name" value="hAT-like_transposase_RNase-H"/>
</dbReference>
<dbReference type="PANTHER" id="PTHR23272">
    <property type="entry name" value="BED FINGER-RELATED"/>
    <property type="match status" value="1"/>
</dbReference>
<name>A0A1Q3CAF4_CEPFO</name>
<dbReference type="EMBL" id="BDDD01001589">
    <property type="protein sequence ID" value="GAV77217.1"/>
    <property type="molecule type" value="Genomic_DNA"/>
</dbReference>
<dbReference type="AlphaFoldDB" id="A0A1Q3CAF4"/>
<dbReference type="GO" id="GO:0003677">
    <property type="term" value="F:DNA binding"/>
    <property type="evidence" value="ECO:0007669"/>
    <property type="project" value="InterPro"/>
</dbReference>
<organism evidence="2 3">
    <name type="scientific">Cephalotus follicularis</name>
    <name type="common">Albany pitcher plant</name>
    <dbReference type="NCBI Taxonomy" id="3775"/>
    <lineage>
        <taxon>Eukaryota</taxon>
        <taxon>Viridiplantae</taxon>
        <taxon>Streptophyta</taxon>
        <taxon>Embryophyta</taxon>
        <taxon>Tracheophyta</taxon>
        <taxon>Spermatophyta</taxon>
        <taxon>Magnoliopsida</taxon>
        <taxon>eudicotyledons</taxon>
        <taxon>Gunneridae</taxon>
        <taxon>Pentapetalae</taxon>
        <taxon>rosids</taxon>
        <taxon>fabids</taxon>
        <taxon>Oxalidales</taxon>
        <taxon>Cephalotaceae</taxon>
        <taxon>Cephalotus</taxon>
    </lineage>
</organism>
<sequence>MEKFDKYWHVIHDVMGVANILDPRFKIKYCKFFYNKIYENDYCQEEIDRIKNICYDLVCEYQSKQASNLEHLLIHLLWKLCLSILILLRSLCKSKTKKILVREN</sequence>
<feature type="domain" description="hAT-like transposase RNase-H fold" evidence="1">
    <location>
        <begin position="2"/>
        <end position="61"/>
    </location>
</feature>
<dbReference type="Proteomes" id="UP000187406">
    <property type="component" value="Unassembled WGS sequence"/>
</dbReference>
<dbReference type="PANTHER" id="PTHR23272:SF179">
    <property type="entry name" value="ZINC FINGER BED DOMAIN-CONTAINING PROTEIN RICESLEEPER 2-LIKE ISOFORM X1"/>
    <property type="match status" value="1"/>
</dbReference>
<dbReference type="OrthoDB" id="1301613at2759"/>
<protein>
    <submittedName>
        <fullName evidence="2">DUF4413 domain-containing protein</fullName>
    </submittedName>
</protein>